<evidence type="ECO:0000256" key="2">
    <source>
        <dbReference type="ARBA" id="ARBA00022691"/>
    </source>
</evidence>
<accession>Q7MQP0</accession>
<evidence type="ECO:0000256" key="3">
    <source>
        <dbReference type="ARBA" id="ARBA00022723"/>
    </source>
</evidence>
<evidence type="ECO:0000256" key="5">
    <source>
        <dbReference type="ARBA" id="ARBA00023014"/>
    </source>
</evidence>
<dbReference type="SFLD" id="SFLDG01067">
    <property type="entry name" value="SPASM/twitch_domain_containing"/>
    <property type="match status" value="1"/>
</dbReference>
<dbReference type="InterPro" id="IPR024521">
    <property type="entry name" value="ArsS-like_C"/>
</dbReference>
<dbReference type="InterPro" id="IPR013785">
    <property type="entry name" value="Aldolase_TIM"/>
</dbReference>
<dbReference type="GO" id="GO:0051536">
    <property type="term" value="F:iron-sulfur cluster binding"/>
    <property type="evidence" value="ECO:0007669"/>
    <property type="project" value="UniProtKB-KW"/>
</dbReference>
<dbReference type="Pfam" id="PF04055">
    <property type="entry name" value="Radical_SAM"/>
    <property type="match status" value="1"/>
</dbReference>
<dbReference type="SUPFAM" id="SSF102114">
    <property type="entry name" value="Radical SAM enzymes"/>
    <property type="match status" value="1"/>
</dbReference>
<sequence length="323" mass="36872">MVVSYSDSTPFGERISDSLKETQKLHTMQLNLGKVCNLACRHCHVEAGPNRREQMSQEVMKKALELFVRHGFETLDITGGAPEMNPHFEWLIHEGSKVASRLIVRTNLVILKESPWEHLAEFYAKHKVELVASLPEVSEEEVDRVRGRGVYGDSIEVIKRLNALGYGKNPDLKLDFVYNPSGPFLPPRVMELERLYKEQLFEKEEIFFHRLLSMNNIPIGRFRDSLERSGELLEYETLLRTHFNPSATPHLMCRSQISVSYEGRIYDCDFNQMLSLEAQGAKSLEEMLIQKSLKRRVVFGEHCYACTAGLGSSCQGVIAPEPL</sequence>
<dbReference type="PROSITE" id="PS51918">
    <property type="entry name" value="RADICAL_SAM"/>
    <property type="match status" value="1"/>
</dbReference>
<dbReference type="PANTHER" id="PTHR43728">
    <property type="entry name" value="SLR0304 PROTEIN"/>
    <property type="match status" value="1"/>
</dbReference>
<dbReference type="NCBIfam" id="TIGR04167">
    <property type="entry name" value="rSAM_SeCys"/>
    <property type="match status" value="1"/>
</dbReference>
<evidence type="ECO:0000313" key="8">
    <source>
        <dbReference type="Proteomes" id="UP000000422"/>
    </source>
</evidence>
<dbReference type="eggNOG" id="COG0535">
    <property type="taxonomic scope" value="Bacteria"/>
</dbReference>
<dbReference type="HOGENOM" id="CLU_050695_0_0_7"/>
<dbReference type="SFLD" id="SFLDS00029">
    <property type="entry name" value="Radical_SAM"/>
    <property type="match status" value="1"/>
</dbReference>
<dbReference type="Pfam" id="PF12345">
    <property type="entry name" value="DUF3641"/>
    <property type="match status" value="1"/>
</dbReference>
<protein>
    <recommendedName>
        <fullName evidence="6">Radical SAM core domain-containing protein</fullName>
    </recommendedName>
</protein>
<dbReference type="InterPro" id="IPR026351">
    <property type="entry name" value="rSAM_ArsS-like"/>
</dbReference>
<dbReference type="GO" id="GO:0046872">
    <property type="term" value="F:metal ion binding"/>
    <property type="evidence" value="ECO:0007669"/>
    <property type="project" value="UniProtKB-KW"/>
</dbReference>
<organism evidence="8">
    <name type="scientific">Wolinella succinogenes (strain ATCC 29543 / DSM 1740 / CCUG 13145 / JCM 31913 / LMG 7466 / NCTC 11488 / FDC 602W)</name>
    <name type="common">Vibrio succinogenes</name>
    <dbReference type="NCBI Taxonomy" id="273121"/>
    <lineage>
        <taxon>Bacteria</taxon>
        <taxon>Pseudomonadati</taxon>
        <taxon>Campylobacterota</taxon>
        <taxon>Epsilonproteobacteria</taxon>
        <taxon>Campylobacterales</taxon>
        <taxon>Helicobacteraceae</taxon>
        <taxon>Wolinella</taxon>
    </lineage>
</organism>
<keyword evidence="4" id="KW-0408">Iron</keyword>
<dbReference type="DNASU" id="2553733"/>
<keyword evidence="2" id="KW-0949">S-adenosyl-L-methionine</keyword>
<evidence type="ECO:0000259" key="6">
    <source>
        <dbReference type="PROSITE" id="PS51918"/>
    </source>
</evidence>
<feature type="domain" description="Radical SAM core" evidence="6">
    <location>
        <begin position="20"/>
        <end position="246"/>
    </location>
</feature>
<keyword evidence="8" id="KW-1185">Reference proteome</keyword>
<keyword evidence="5" id="KW-0411">Iron-sulfur</keyword>
<dbReference type="AlphaFoldDB" id="Q7MQP0"/>
<dbReference type="STRING" id="273121.WS2141"/>
<dbReference type="Gene3D" id="3.20.20.70">
    <property type="entry name" value="Aldolase class I"/>
    <property type="match status" value="1"/>
</dbReference>
<evidence type="ECO:0000313" key="7">
    <source>
        <dbReference type="EMBL" id="CAE11136.1"/>
    </source>
</evidence>
<evidence type="ECO:0000256" key="1">
    <source>
        <dbReference type="ARBA" id="ARBA00001966"/>
    </source>
</evidence>
<dbReference type="InterPro" id="IPR007197">
    <property type="entry name" value="rSAM"/>
</dbReference>
<dbReference type="InterPro" id="IPR058240">
    <property type="entry name" value="rSAM_sf"/>
</dbReference>
<proteinExistence type="predicted"/>
<dbReference type="KEGG" id="wsu:WS2141"/>
<dbReference type="PANTHER" id="PTHR43728:SF1">
    <property type="entry name" value="FE-S OXIDOREDUCTASE"/>
    <property type="match status" value="1"/>
</dbReference>
<dbReference type="CDD" id="cd01335">
    <property type="entry name" value="Radical_SAM"/>
    <property type="match status" value="1"/>
</dbReference>
<comment type="cofactor">
    <cofactor evidence="1">
        <name>[4Fe-4S] cluster</name>
        <dbReference type="ChEBI" id="CHEBI:49883"/>
    </cofactor>
</comment>
<dbReference type="EMBL" id="BX571662">
    <property type="protein sequence ID" value="CAE11136.1"/>
    <property type="molecule type" value="Genomic_DNA"/>
</dbReference>
<keyword evidence="3" id="KW-0479">Metal-binding</keyword>
<name>Q7MQP0_WOLSU</name>
<gene>
    <name evidence="7" type="ordered locus">WS2141</name>
</gene>
<reference evidence="7 8" key="1">
    <citation type="journal article" date="2003" name="Proc. Natl. Acad. Sci. U.S.A.">
        <title>Complete genome sequence and analysis of Wolinella succinogenes.</title>
        <authorList>
            <person name="Baar C."/>
            <person name="Eppinger M."/>
            <person name="Raddatz G."/>
            <person name="Simon JM."/>
            <person name="Lanz C."/>
            <person name="Klimmek O."/>
            <person name="Nandakumar R."/>
            <person name="Gross R."/>
            <person name="Rosinus A."/>
            <person name="Keller H."/>
            <person name="Jagtap P."/>
            <person name="Linke B."/>
            <person name="Meyer F."/>
            <person name="Lederer H."/>
            <person name="Schuster S.C."/>
        </authorList>
    </citation>
    <scope>NUCLEOTIDE SEQUENCE [LARGE SCALE GENOMIC DNA]</scope>
    <source>
        <strain evidence="8">ATCC 29543 / DSM 1740 / CCUG 13145 / JCM 31913 / LMG 7466 / NCTC 11488 / FDC 602W</strain>
    </source>
</reference>
<dbReference type="SMR" id="Q7MQP0"/>
<dbReference type="Proteomes" id="UP000000422">
    <property type="component" value="Chromosome"/>
</dbReference>
<dbReference type="GO" id="GO:0003824">
    <property type="term" value="F:catalytic activity"/>
    <property type="evidence" value="ECO:0007669"/>
    <property type="project" value="InterPro"/>
</dbReference>
<evidence type="ECO:0000256" key="4">
    <source>
        <dbReference type="ARBA" id="ARBA00023004"/>
    </source>
</evidence>